<dbReference type="PANTHER" id="PTHR21666:SF270">
    <property type="entry name" value="MUREIN HYDROLASE ACTIVATOR ENVC"/>
    <property type="match status" value="1"/>
</dbReference>
<dbReference type="CDD" id="cd12797">
    <property type="entry name" value="M23_peptidase"/>
    <property type="match status" value="1"/>
</dbReference>
<gene>
    <name evidence="4" type="ORF">LZC94_32920</name>
</gene>
<reference evidence="4 5" key="1">
    <citation type="submission" date="2021-12" db="EMBL/GenBank/DDBJ databases">
        <title>Discovery of the Pendulisporaceae a myxobacterial family with distinct sporulation behavior and unique specialized metabolism.</title>
        <authorList>
            <person name="Garcia R."/>
            <person name="Popoff A."/>
            <person name="Bader C.D."/>
            <person name="Loehr J."/>
            <person name="Walesch S."/>
            <person name="Walt C."/>
            <person name="Boldt J."/>
            <person name="Bunk B."/>
            <person name="Haeckl F.J.F.P.J."/>
            <person name="Gunesch A.P."/>
            <person name="Birkelbach J."/>
            <person name="Nuebel U."/>
            <person name="Pietschmann T."/>
            <person name="Bach T."/>
            <person name="Mueller R."/>
        </authorList>
    </citation>
    <scope>NUCLEOTIDE SEQUENCE [LARGE SCALE GENOMIC DNA]</scope>
    <source>
        <strain evidence="4 5">MSr11954</strain>
    </source>
</reference>
<name>A0ABZ2LQM4_9BACT</name>
<accession>A0ABZ2LQM4</accession>
<organism evidence="4 5">
    <name type="scientific">Pendulispora albinea</name>
    <dbReference type="NCBI Taxonomy" id="2741071"/>
    <lineage>
        <taxon>Bacteria</taxon>
        <taxon>Pseudomonadati</taxon>
        <taxon>Myxococcota</taxon>
        <taxon>Myxococcia</taxon>
        <taxon>Myxococcales</taxon>
        <taxon>Sorangiineae</taxon>
        <taxon>Pendulisporaceae</taxon>
        <taxon>Pendulispora</taxon>
    </lineage>
</organism>
<protein>
    <submittedName>
        <fullName evidence="4">M23 family metallopeptidase</fullName>
    </submittedName>
</protein>
<dbReference type="PANTHER" id="PTHR21666">
    <property type="entry name" value="PEPTIDASE-RELATED"/>
    <property type="match status" value="1"/>
</dbReference>
<dbReference type="Proteomes" id="UP001370348">
    <property type="component" value="Chromosome"/>
</dbReference>
<dbReference type="Gene3D" id="2.70.70.10">
    <property type="entry name" value="Glucose Permease (Domain IIA)"/>
    <property type="match status" value="1"/>
</dbReference>
<dbReference type="InterPro" id="IPR016047">
    <property type="entry name" value="M23ase_b-sheet_dom"/>
</dbReference>
<feature type="signal peptide" evidence="2">
    <location>
        <begin position="1"/>
        <end position="22"/>
    </location>
</feature>
<dbReference type="EMBL" id="CP089984">
    <property type="protein sequence ID" value="WXB12640.1"/>
    <property type="molecule type" value="Genomic_DNA"/>
</dbReference>
<feature type="chain" id="PRO_5046095959" evidence="2">
    <location>
        <begin position="23"/>
        <end position="377"/>
    </location>
</feature>
<evidence type="ECO:0000256" key="1">
    <source>
        <dbReference type="SAM" id="MobiDB-lite"/>
    </source>
</evidence>
<proteinExistence type="predicted"/>
<feature type="domain" description="M23ase beta-sheet core" evidence="3">
    <location>
        <begin position="265"/>
        <end position="346"/>
    </location>
</feature>
<dbReference type="PROSITE" id="PS51257">
    <property type="entry name" value="PROKAR_LIPOPROTEIN"/>
    <property type="match status" value="1"/>
</dbReference>
<dbReference type="InterPro" id="IPR011055">
    <property type="entry name" value="Dup_hybrid_motif"/>
</dbReference>
<evidence type="ECO:0000259" key="3">
    <source>
        <dbReference type="Pfam" id="PF01551"/>
    </source>
</evidence>
<keyword evidence="2" id="KW-0732">Signal</keyword>
<feature type="compositionally biased region" description="Polar residues" evidence="1">
    <location>
        <begin position="368"/>
        <end position="377"/>
    </location>
</feature>
<evidence type="ECO:0000313" key="4">
    <source>
        <dbReference type="EMBL" id="WXB12640.1"/>
    </source>
</evidence>
<dbReference type="InterPro" id="IPR050570">
    <property type="entry name" value="Cell_wall_metabolism_enzyme"/>
</dbReference>
<feature type="region of interest" description="Disordered" evidence="1">
    <location>
        <begin position="344"/>
        <end position="377"/>
    </location>
</feature>
<dbReference type="SUPFAM" id="SSF51261">
    <property type="entry name" value="Duplicated hybrid motif"/>
    <property type="match status" value="1"/>
</dbReference>
<evidence type="ECO:0000256" key="2">
    <source>
        <dbReference type="SAM" id="SignalP"/>
    </source>
</evidence>
<evidence type="ECO:0000313" key="5">
    <source>
        <dbReference type="Proteomes" id="UP001370348"/>
    </source>
</evidence>
<dbReference type="RefSeq" id="WP_394822261.1">
    <property type="nucleotide sequence ID" value="NZ_CP089984.1"/>
</dbReference>
<dbReference type="Pfam" id="PF01551">
    <property type="entry name" value="Peptidase_M23"/>
    <property type="match status" value="1"/>
</dbReference>
<sequence length="377" mass="39117">MKRTAIATLTVLTLLGFACSRAEHDAPPNSTIDAPLVLSASEATRSELGVSTWGVSAGHGDATVVRGYDAADTKTIELELQTSEGYRRSFEAKLSRKGAAPATLKLDIGADRSQARVVENTFAKNVDANRIVDRIVADLDSQPARMGGAGGGTLLSSGVGPSAVGLLTDASACLTRTCGESLRGSATAGATTTAACQSSTTDCNTGNTSASDAQQQASKDCSCGKVTDGSRKFLAPFPCGQTWTYTHYNGEIRQALDFVNPSGSTDGSSVLASADGTATQHVEPNGAGNYISIDHGDSWKTYYFHLQSFSVGSGVEVKQGQEIGKVGSTGRSSGPHLHYEQLRDGQGQPIELEGKSLSPYPASYGEATLTSSNCGQK</sequence>
<keyword evidence="5" id="KW-1185">Reference proteome</keyword>